<feature type="signal peptide" evidence="1">
    <location>
        <begin position="1"/>
        <end position="21"/>
    </location>
</feature>
<dbReference type="InParanoid" id="B4KVB4"/>
<reference evidence="2 3" key="1">
    <citation type="journal article" date="2007" name="Nature">
        <title>Evolution of genes and genomes on the Drosophila phylogeny.</title>
        <authorList>
            <consortium name="Drosophila 12 Genomes Consortium"/>
            <person name="Clark A.G."/>
            <person name="Eisen M.B."/>
            <person name="Smith D.R."/>
            <person name="Bergman C.M."/>
            <person name="Oliver B."/>
            <person name="Markow T.A."/>
            <person name="Kaufman T.C."/>
            <person name="Kellis M."/>
            <person name="Gelbart W."/>
            <person name="Iyer V.N."/>
            <person name="Pollard D.A."/>
            <person name="Sackton T.B."/>
            <person name="Larracuente A.M."/>
            <person name="Singh N.D."/>
            <person name="Abad J.P."/>
            <person name="Abt D.N."/>
            <person name="Adryan B."/>
            <person name="Aguade M."/>
            <person name="Akashi H."/>
            <person name="Anderson W.W."/>
            <person name="Aquadro C.F."/>
            <person name="Ardell D.H."/>
            <person name="Arguello R."/>
            <person name="Artieri C.G."/>
            <person name="Barbash D.A."/>
            <person name="Barker D."/>
            <person name="Barsanti P."/>
            <person name="Batterham P."/>
            <person name="Batzoglou S."/>
            <person name="Begun D."/>
            <person name="Bhutkar A."/>
            <person name="Blanco E."/>
            <person name="Bosak S.A."/>
            <person name="Bradley R.K."/>
            <person name="Brand A.D."/>
            <person name="Brent M.R."/>
            <person name="Brooks A.N."/>
            <person name="Brown R.H."/>
            <person name="Butlin R.K."/>
            <person name="Caggese C."/>
            <person name="Calvi B.R."/>
            <person name="Bernardo de Carvalho A."/>
            <person name="Caspi A."/>
            <person name="Castrezana S."/>
            <person name="Celniker S.E."/>
            <person name="Chang J.L."/>
            <person name="Chapple C."/>
            <person name="Chatterji S."/>
            <person name="Chinwalla A."/>
            <person name="Civetta A."/>
            <person name="Clifton S.W."/>
            <person name="Comeron J.M."/>
            <person name="Costello J.C."/>
            <person name="Coyne J.A."/>
            <person name="Daub J."/>
            <person name="David R.G."/>
            <person name="Delcher A.L."/>
            <person name="Delehaunty K."/>
            <person name="Do C.B."/>
            <person name="Ebling H."/>
            <person name="Edwards K."/>
            <person name="Eickbush T."/>
            <person name="Evans J.D."/>
            <person name="Filipski A."/>
            <person name="Findeiss S."/>
            <person name="Freyhult E."/>
            <person name="Fulton L."/>
            <person name="Fulton R."/>
            <person name="Garcia A.C."/>
            <person name="Gardiner A."/>
            <person name="Garfield D.A."/>
            <person name="Garvin B.E."/>
            <person name="Gibson G."/>
            <person name="Gilbert D."/>
            <person name="Gnerre S."/>
            <person name="Godfrey J."/>
            <person name="Good R."/>
            <person name="Gotea V."/>
            <person name="Gravely B."/>
            <person name="Greenberg A.J."/>
            <person name="Griffiths-Jones S."/>
            <person name="Gross S."/>
            <person name="Guigo R."/>
            <person name="Gustafson E.A."/>
            <person name="Haerty W."/>
            <person name="Hahn M.W."/>
            <person name="Halligan D.L."/>
            <person name="Halpern A.L."/>
            <person name="Halter G.M."/>
            <person name="Han M.V."/>
            <person name="Heger A."/>
            <person name="Hillier L."/>
            <person name="Hinrichs A.S."/>
            <person name="Holmes I."/>
            <person name="Hoskins R.A."/>
            <person name="Hubisz M.J."/>
            <person name="Hultmark D."/>
            <person name="Huntley M.A."/>
            <person name="Jaffe D.B."/>
            <person name="Jagadeeshan S."/>
            <person name="Jeck W.R."/>
            <person name="Johnson J."/>
            <person name="Jones C.D."/>
            <person name="Jordan W.C."/>
            <person name="Karpen G.H."/>
            <person name="Kataoka E."/>
            <person name="Keightley P.D."/>
            <person name="Kheradpour P."/>
            <person name="Kirkness E.F."/>
            <person name="Koerich L.B."/>
            <person name="Kristiansen K."/>
            <person name="Kudrna D."/>
            <person name="Kulathinal R.J."/>
            <person name="Kumar S."/>
            <person name="Kwok R."/>
            <person name="Lander E."/>
            <person name="Langley C.H."/>
            <person name="Lapoint R."/>
            <person name="Lazzaro B.P."/>
            <person name="Lee S.J."/>
            <person name="Levesque L."/>
            <person name="Li R."/>
            <person name="Lin C.F."/>
            <person name="Lin M.F."/>
            <person name="Lindblad-Toh K."/>
            <person name="Llopart A."/>
            <person name="Long M."/>
            <person name="Low L."/>
            <person name="Lozovsky E."/>
            <person name="Lu J."/>
            <person name="Luo M."/>
            <person name="Machado C.A."/>
            <person name="Makalowski W."/>
            <person name="Marzo M."/>
            <person name="Matsuda M."/>
            <person name="Matzkin L."/>
            <person name="McAllister B."/>
            <person name="McBride C.S."/>
            <person name="McKernan B."/>
            <person name="McKernan K."/>
            <person name="Mendez-Lago M."/>
            <person name="Minx P."/>
            <person name="Mollenhauer M.U."/>
            <person name="Montooth K."/>
            <person name="Mount S.M."/>
            <person name="Mu X."/>
            <person name="Myers E."/>
            <person name="Negre B."/>
            <person name="Newfeld S."/>
            <person name="Nielsen R."/>
            <person name="Noor M.A."/>
            <person name="O'Grady P."/>
            <person name="Pachter L."/>
            <person name="Papaceit M."/>
            <person name="Parisi M.J."/>
            <person name="Parisi M."/>
            <person name="Parts L."/>
            <person name="Pedersen J.S."/>
            <person name="Pesole G."/>
            <person name="Phillippy A.M."/>
            <person name="Ponting C.P."/>
            <person name="Pop M."/>
            <person name="Porcelli D."/>
            <person name="Powell J.R."/>
            <person name="Prohaska S."/>
            <person name="Pruitt K."/>
            <person name="Puig M."/>
            <person name="Quesneville H."/>
            <person name="Ram K.R."/>
            <person name="Rand D."/>
            <person name="Rasmussen M.D."/>
            <person name="Reed L.K."/>
            <person name="Reenan R."/>
            <person name="Reily A."/>
            <person name="Remington K.A."/>
            <person name="Rieger T.T."/>
            <person name="Ritchie M.G."/>
            <person name="Robin C."/>
            <person name="Rogers Y.H."/>
            <person name="Rohde C."/>
            <person name="Rozas J."/>
            <person name="Rubenfield M.J."/>
            <person name="Ruiz A."/>
            <person name="Russo S."/>
            <person name="Salzberg S.L."/>
            <person name="Sanchez-Gracia A."/>
            <person name="Saranga D.J."/>
            <person name="Sato H."/>
            <person name="Schaeffer S.W."/>
            <person name="Schatz M.C."/>
            <person name="Schlenke T."/>
            <person name="Schwartz R."/>
            <person name="Segarra C."/>
            <person name="Singh R.S."/>
            <person name="Sirot L."/>
            <person name="Sirota M."/>
            <person name="Sisneros N.B."/>
            <person name="Smith C.D."/>
            <person name="Smith T.F."/>
            <person name="Spieth J."/>
            <person name="Stage D.E."/>
            <person name="Stark A."/>
            <person name="Stephan W."/>
            <person name="Strausberg R.L."/>
            <person name="Strempel S."/>
            <person name="Sturgill D."/>
            <person name="Sutton G."/>
            <person name="Sutton G.G."/>
            <person name="Tao W."/>
            <person name="Teichmann S."/>
            <person name="Tobari Y.N."/>
            <person name="Tomimura Y."/>
            <person name="Tsolas J.M."/>
            <person name="Valente V.L."/>
            <person name="Venter E."/>
            <person name="Venter J.C."/>
            <person name="Vicario S."/>
            <person name="Vieira F.G."/>
            <person name="Vilella A.J."/>
            <person name="Villasante A."/>
            <person name="Walenz B."/>
            <person name="Wang J."/>
            <person name="Wasserman M."/>
            <person name="Watts T."/>
            <person name="Wilson D."/>
            <person name="Wilson R.K."/>
            <person name="Wing R.A."/>
            <person name="Wolfner M.F."/>
            <person name="Wong A."/>
            <person name="Wong G.K."/>
            <person name="Wu C.I."/>
            <person name="Wu G."/>
            <person name="Yamamoto D."/>
            <person name="Yang H.P."/>
            <person name="Yang S.P."/>
            <person name="Yorke J.A."/>
            <person name="Yoshida K."/>
            <person name="Zdobnov E."/>
            <person name="Zhang P."/>
            <person name="Zhang Y."/>
            <person name="Zimin A.V."/>
            <person name="Baldwin J."/>
            <person name="Abdouelleil A."/>
            <person name="Abdulkadir J."/>
            <person name="Abebe A."/>
            <person name="Abera B."/>
            <person name="Abreu J."/>
            <person name="Acer S.C."/>
            <person name="Aftuck L."/>
            <person name="Alexander A."/>
            <person name="An P."/>
            <person name="Anderson E."/>
            <person name="Anderson S."/>
            <person name="Arachi H."/>
            <person name="Azer M."/>
            <person name="Bachantsang P."/>
            <person name="Barry A."/>
            <person name="Bayul T."/>
            <person name="Berlin A."/>
            <person name="Bessette D."/>
            <person name="Bloom T."/>
            <person name="Blye J."/>
            <person name="Boguslavskiy L."/>
            <person name="Bonnet C."/>
            <person name="Boukhgalter B."/>
            <person name="Bourzgui I."/>
            <person name="Brown A."/>
            <person name="Cahill P."/>
            <person name="Channer S."/>
            <person name="Cheshatsang Y."/>
            <person name="Chuda L."/>
            <person name="Citroen M."/>
            <person name="Collymore A."/>
            <person name="Cooke P."/>
            <person name="Costello M."/>
            <person name="D'Aco K."/>
            <person name="Daza R."/>
            <person name="De Haan G."/>
            <person name="DeGray S."/>
            <person name="DeMaso C."/>
            <person name="Dhargay N."/>
            <person name="Dooley K."/>
            <person name="Dooley E."/>
            <person name="Doricent M."/>
            <person name="Dorje P."/>
            <person name="Dorjee K."/>
            <person name="Dupes A."/>
            <person name="Elong R."/>
            <person name="Falk J."/>
            <person name="Farina A."/>
            <person name="Faro S."/>
            <person name="Ferguson D."/>
            <person name="Fisher S."/>
            <person name="Foley C.D."/>
            <person name="Franke A."/>
            <person name="Friedrich D."/>
            <person name="Gadbois L."/>
            <person name="Gearin G."/>
            <person name="Gearin C.R."/>
            <person name="Giannoukos G."/>
            <person name="Goode T."/>
            <person name="Graham J."/>
            <person name="Grandbois E."/>
            <person name="Grewal S."/>
            <person name="Gyaltsen K."/>
            <person name="Hafez N."/>
            <person name="Hagos B."/>
            <person name="Hall J."/>
            <person name="Henson C."/>
            <person name="Hollinger A."/>
            <person name="Honan T."/>
            <person name="Huard M.D."/>
            <person name="Hughes L."/>
            <person name="Hurhula B."/>
            <person name="Husby M.E."/>
            <person name="Kamat A."/>
            <person name="Kanga B."/>
            <person name="Kashin S."/>
            <person name="Khazanovich D."/>
            <person name="Kisner P."/>
            <person name="Lance K."/>
            <person name="Lara M."/>
            <person name="Lee W."/>
            <person name="Lennon N."/>
            <person name="Letendre F."/>
            <person name="LeVine R."/>
            <person name="Lipovsky A."/>
            <person name="Liu X."/>
            <person name="Liu J."/>
            <person name="Liu S."/>
            <person name="Lokyitsang T."/>
            <person name="Lokyitsang Y."/>
            <person name="Lubonja R."/>
            <person name="Lui A."/>
            <person name="MacDonald P."/>
            <person name="Magnisalis V."/>
            <person name="Maru K."/>
            <person name="Matthews C."/>
            <person name="McCusker W."/>
            <person name="McDonough S."/>
            <person name="Mehta T."/>
            <person name="Meldrim J."/>
            <person name="Meneus L."/>
            <person name="Mihai O."/>
            <person name="Mihalev A."/>
            <person name="Mihova T."/>
            <person name="Mittelman R."/>
            <person name="Mlenga V."/>
            <person name="Montmayeur A."/>
            <person name="Mulrain L."/>
            <person name="Navidi A."/>
            <person name="Naylor J."/>
            <person name="Negash T."/>
            <person name="Nguyen T."/>
            <person name="Nguyen N."/>
            <person name="Nicol R."/>
            <person name="Norbu C."/>
            <person name="Norbu N."/>
            <person name="Novod N."/>
            <person name="O'Neill B."/>
            <person name="Osman S."/>
            <person name="Markiewicz E."/>
            <person name="Oyono O.L."/>
            <person name="Patti C."/>
            <person name="Phunkhang P."/>
            <person name="Pierre F."/>
            <person name="Priest M."/>
            <person name="Raghuraman S."/>
            <person name="Rege F."/>
            <person name="Reyes R."/>
            <person name="Rise C."/>
            <person name="Rogov P."/>
            <person name="Ross K."/>
            <person name="Ryan E."/>
            <person name="Settipalli S."/>
            <person name="Shea T."/>
            <person name="Sherpa N."/>
            <person name="Shi L."/>
            <person name="Shih D."/>
            <person name="Sparrow T."/>
            <person name="Spaulding J."/>
            <person name="Stalker J."/>
            <person name="Stange-Thomann N."/>
            <person name="Stavropoulos S."/>
            <person name="Stone C."/>
            <person name="Strader C."/>
            <person name="Tesfaye S."/>
            <person name="Thomson T."/>
            <person name="Thoulutsang Y."/>
            <person name="Thoulutsang D."/>
            <person name="Topham K."/>
            <person name="Topping I."/>
            <person name="Tsamla T."/>
            <person name="Vassiliev H."/>
            <person name="Vo A."/>
            <person name="Wangchuk T."/>
            <person name="Wangdi T."/>
            <person name="Weiand M."/>
            <person name="Wilkinson J."/>
            <person name="Wilson A."/>
            <person name="Yadav S."/>
            <person name="Young G."/>
            <person name="Yu Q."/>
            <person name="Zembek L."/>
            <person name="Zhong D."/>
            <person name="Zimmer A."/>
            <person name="Zwirko Z."/>
            <person name="Jaffe D.B."/>
            <person name="Alvarez P."/>
            <person name="Brockman W."/>
            <person name="Butler J."/>
            <person name="Chin C."/>
            <person name="Gnerre S."/>
            <person name="Grabherr M."/>
            <person name="Kleber M."/>
            <person name="Mauceli E."/>
            <person name="MacCallum I."/>
        </authorList>
    </citation>
    <scope>NUCLEOTIDE SEQUENCE [LARGE SCALE GENOMIC DNA]</scope>
    <source>
        <strain evidence="3">Tucson 15081-1352.22</strain>
    </source>
</reference>
<dbReference type="OrthoDB" id="7872996at2759"/>
<dbReference type="eggNOG" id="ENOG502TBR4">
    <property type="taxonomic scope" value="Eukaryota"/>
</dbReference>
<evidence type="ECO:0000313" key="2">
    <source>
        <dbReference type="EMBL" id="EDW18357.2"/>
    </source>
</evidence>
<accession>B4KVB4</accession>
<dbReference type="HOGENOM" id="CLU_1497778_0_0_1"/>
<dbReference type="Proteomes" id="UP000009192">
    <property type="component" value="Unassembled WGS sequence"/>
</dbReference>
<dbReference type="AlphaFoldDB" id="B4KVB4"/>
<feature type="chain" id="PRO_5006456770" evidence="1">
    <location>
        <begin position="22"/>
        <end position="201"/>
    </location>
</feature>
<keyword evidence="1" id="KW-0732">Signal</keyword>
<name>B4KVB4_DROMO</name>
<gene>
    <name evidence="2" type="primary">Dmoj\GI13185</name>
    <name evidence="2" type="ORF">Dmoj_GI13185</name>
</gene>
<protein>
    <submittedName>
        <fullName evidence="2">Uncharacterized protein, isoform C</fullName>
    </submittedName>
</protein>
<evidence type="ECO:0000256" key="1">
    <source>
        <dbReference type="SAM" id="SignalP"/>
    </source>
</evidence>
<dbReference type="EMBL" id="CH933809">
    <property type="protein sequence ID" value="EDW18357.2"/>
    <property type="molecule type" value="Genomic_DNA"/>
</dbReference>
<organism evidence="2 3">
    <name type="scientific">Drosophila mojavensis</name>
    <name type="common">Fruit fly</name>
    <dbReference type="NCBI Taxonomy" id="7230"/>
    <lineage>
        <taxon>Eukaryota</taxon>
        <taxon>Metazoa</taxon>
        <taxon>Ecdysozoa</taxon>
        <taxon>Arthropoda</taxon>
        <taxon>Hexapoda</taxon>
        <taxon>Insecta</taxon>
        <taxon>Pterygota</taxon>
        <taxon>Neoptera</taxon>
        <taxon>Endopterygota</taxon>
        <taxon>Diptera</taxon>
        <taxon>Brachycera</taxon>
        <taxon>Muscomorpha</taxon>
        <taxon>Ephydroidea</taxon>
        <taxon>Drosophilidae</taxon>
        <taxon>Drosophila</taxon>
    </lineage>
</organism>
<evidence type="ECO:0000313" key="3">
    <source>
        <dbReference type="Proteomes" id="UP000009192"/>
    </source>
</evidence>
<proteinExistence type="predicted"/>
<sequence>MYAKCCLPLLLLLLCGAIARSEPVPATQDVKANDLATAETSAKLLNLGGLFGQGSGYPNYGYNYPNYGYSTGYYNRPNTGYYPSSGAGYYPTSTYNGAGFYPSTGGGYYPSTGGGYYPSTGYYPTTNILGTSGYGGYGGYGGNGGLRQYSGYWQPEYSGQRYRGYGYYRNTDRYGLPIARDRDYYRDRGSYGSYGGYRGYD</sequence>
<keyword evidence="3" id="KW-1185">Reference proteome</keyword>